<comment type="similarity">
    <text evidence="1">Belongs to the FHY3/FAR1 family.</text>
</comment>
<dbReference type="GO" id="GO:0006355">
    <property type="term" value="P:regulation of DNA-templated transcription"/>
    <property type="evidence" value="ECO:0007669"/>
    <property type="project" value="UniProtKB-UniRule"/>
</dbReference>
<dbReference type="Proteomes" id="UP000289738">
    <property type="component" value="Chromosome B09"/>
</dbReference>
<dbReference type="PANTHER" id="PTHR31669">
    <property type="entry name" value="PROTEIN FAR1-RELATED SEQUENCE 10-RELATED"/>
    <property type="match status" value="1"/>
</dbReference>
<dbReference type="GO" id="GO:0008270">
    <property type="term" value="F:zinc ion binding"/>
    <property type="evidence" value="ECO:0007669"/>
    <property type="project" value="UniProtKB-UniRule"/>
</dbReference>
<organism evidence="2 3">
    <name type="scientific">Arachis hypogaea</name>
    <name type="common">Peanut</name>
    <dbReference type="NCBI Taxonomy" id="3818"/>
    <lineage>
        <taxon>Eukaryota</taxon>
        <taxon>Viridiplantae</taxon>
        <taxon>Streptophyta</taxon>
        <taxon>Embryophyta</taxon>
        <taxon>Tracheophyta</taxon>
        <taxon>Spermatophyta</taxon>
        <taxon>Magnoliopsida</taxon>
        <taxon>eudicotyledons</taxon>
        <taxon>Gunneridae</taxon>
        <taxon>Pentapetalae</taxon>
        <taxon>rosids</taxon>
        <taxon>fabids</taxon>
        <taxon>Fabales</taxon>
        <taxon>Fabaceae</taxon>
        <taxon>Papilionoideae</taxon>
        <taxon>50 kb inversion clade</taxon>
        <taxon>dalbergioids sensu lato</taxon>
        <taxon>Dalbergieae</taxon>
        <taxon>Pterocarpus clade</taxon>
        <taxon>Arachis</taxon>
    </lineage>
</organism>
<comment type="subcellular location">
    <subcellularLocation>
        <location evidence="1">Nucleus</location>
    </subcellularLocation>
</comment>
<keyword evidence="1" id="KW-0479">Metal-binding</keyword>
<reference evidence="2 3" key="1">
    <citation type="submission" date="2019-01" db="EMBL/GenBank/DDBJ databases">
        <title>Sequencing of cultivated peanut Arachis hypogaea provides insights into genome evolution and oil improvement.</title>
        <authorList>
            <person name="Chen X."/>
        </authorList>
    </citation>
    <scope>NUCLEOTIDE SEQUENCE [LARGE SCALE GENOMIC DNA]</scope>
    <source>
        <strain evidence="3">cv. Fuhuasheng</strain>
        <tissue evidence="2">Leaves</tissue>
    </source>
</reference>
<name>A0A444XQT7_ARAHY</name>
<protein>
    <recommendedName>
        <fullName evidence="1">Protein FAR1-RELATED SEQUENCE</fullName>
    </recommendedName>
</protein>
<proteinExistence type="inferred from homology"/>
<dbReference type="EMBL" id="SDMP01000019">
    <property type="protein sequence ID" value="RYQ91905.1"/>
    <property type="molecule type" value="Genomic_DNA"/>
</dbReference>
<evidence type="ECO:0000256" key="1">
    <source>
        <dbReference type="RuleBase" id="RU367018"/>
    </source>
</evidence>
<evidence type="ECO:0000313" key="2">
    <source>
        <dbReference type="EMBL" id="RYQ91905.1"/>
    </source>
</evidence>
<dbReference type="PANTHER" id="PTHR31669:SF283">
    <property type="entry name" value="PROTEIN FAR1-RELATED SEQUENCE"/>
    <property type="match status" value="1"/>
</dbReference>
<sequence>MKYGLVDNKWLSELYEDRHIWIPIYLDHHFWAGMRSTQNSENMHAFFNKFITWNSSLIKFVKQYDNCLGSREQRERESDAVNFYIVIPCAIKSSIEVQFLHPNKILNQV</sequence>
<dbReference type="GO" id="GO:0005634">
    <property type="term" value="C:nucleus"/>
    <property type="evidence" value="ECO:0007669"/>
    <property type="project" value="UniProtKB-SubCell"/>
</dbReference>
<evidence type="ECO:0000313" key="3">
    <source>
        <dbReference type="Proteomes" id="UP000289738"/>
    </source>
</evidence>
<dbReference type="AlphaFoldDB" id="A0A444XQT7"/>
<keyword evidence="3" id="KW-1185">Reference proteome</keyword>
<dbReference type="InterPro" id="IPR031052">
    <property type="entry name" value="FHY3/FAR1"/>
</dbReference>
<gene>
    <name evidence="2" type="ORF">Ahy_B09g097952</name>
</gene>
<accession>A0A444XQT7</accession>
<comment type="caution">
    <text evidence="2">The sequence shown here is derived from an EMBL/GenBank/DDBJ whole genome shotgun (WGS) entry which is preliminary data.</text>
</comment>
<keyword evidence="1" id="KW-0863">Zinc-finger</keyword>
<keyword evidence="1" id="KW-0539">Nucleus</keyword>
<comment type="function">
    <text evidence="1">Putative transcription activator involved in regulating light control of development.</text>
</comment>
<keyword evidence="1" id="KW-0862">Zinc</keyword>